<accession>A0A840TPL0</accession>
<evidence type="ECO:0000313" key="2">
    <source>
        <dbReference type="Proteomes" id="UP000557307"/>
    </source>
</evidence>
<evidence type="ECO:0000313" key="1">
    <source>
        <dbReference type="EMBL" id="MBB5281958.1"/>
    </source>
</evidence>
<keyword evidence="2" id="KW-1185">Reference proteome</keyword>
<dbReference type="RefSeq" id="WP_184169330.1">
    <property type="nucleotide sequence ID" value="NZ_JACHGF010000001.1"/>
</dbReference>
<dbReference type="AlphaFoldDB" id="A0A840TPL0"/>
<dbReference type="EMBL" id="JACHGF010000001">
    <property type="protein sequence ID" value="MBB5281958.1"/>
    <property type="molecule type" value="Genomic_DNA"/>
</dbReference>
<comment type="caution">
    <text evidence="1">The sequence shown here is derived from an EMBL/GenBank/DDBJ whole genome shotgun (WGS) entry which is preliminary data.</text>
</comment>
<name>A0A840TPL0_9BACT</name>
<proteinExistence type="predicted"/>
<protein>
    <submittedName>
        <fullName evidence="1">Uncharacterized protein</fullName>
    </submittedName>
</protein>
<reference evidence="1 2" key="1">
    <citation type="submission" date="2020-08" db="EMBL/GenBank/DDBJ databases">
        <title>Genomic Encyclopedia of Type Strains, Phase IV (KMG-IV): sequencing the most valuable type-strain genomes for metagenomic binning, comparative biology and taxonomic classification.</title>
        <authorList>
            <person name="Goeker M."/>
        </authorList>
    </citation>
    <scope>NUCLEOTIDE SEQUENCE [LARGE SCALE GENOMIC DNA]</scope>
    <source>
        <strain evidence="1 2">DSM 105074</strain>
    </source>
</reference>
<dbReference type="Proteomes" id="UP000557307">
    <property type="component" value="Unassembled WGS sequence"/>
</dbReference>
<organism evidence="1 2">
    <name type="scientific">Rhabdobacter roseus</name>
    <dbReference type="NCBI Taxonomy" id="1655419"/>
    <lineage>
        <taxon>Bacteria</taxon>
        <taxon>Pseudomonadati</taxon>
        <taxon>Bacteroidota</taxon>
        <taxon>Cytophagia</taxon>
        <taxon>Cytophagales</taxon>
        <taxon>Cytophagaceae</taxon>
        <taxon>Rhabdobacter</taxon>
    </lineage>
</organism>
<sequence length="401" mass="46271">MKKIGFLLISTLAFGALRAQDSTGIQYRQELDSLPKQRFLDRYENVFMTKVPTRHMLKVGVASDYLNFVGQNFLKLGYEYKLSPSFSVGADAFLSASWGGHIGLRRTTTIQPQVRWYYDMKKRIQEGKSANNFSGNYLGVFYQYIHYHNVLQDHQRLGIEYGIQRRFLNRGVVDFAIGVVRQRESWDLRNPDGTRRDIIDQMDYALGTRRSIRLAFGDWKKTKQSPLCEVLRCDELVRSQLKIAWPNLYLGLRGQQLNGSIAYEQKLGSAPWSVNAQINGQFDRSSRLFTFHDEMPYLQWQVQPTLQLRHYFLQKRKIQRGTGAPNLSGPYLGLHTEYFYSQNPYQDTKVLGLGGVVGIQQRLFKNAYIDLSISRGQNLLKSQRGRPSHQTTFHLGVGLAF</sequence>
<gene>
    <name evidence="1" type="ORF">HNQ92_000079</name>
</gene>